<dbReference type="Proteomes" id="UP000230002">
    <property type="component" value="Unassembled WGS sequence"/>
</dbReference>
<name>A0A2G8SMG6_9APHY</name>
<evidence type="ECO:0000313" key="2">
    <source>
        <dbReference type="Proteomes" id="UP000230002"/>
    </source>
</evidence>
<reference evidence="1 2" key="1">
    <citation type="journal article" date="2015" name="Sci. Rep.">
        <title>Chromosome-level genome map provides insights into diverse defense mechanisms in the medicinal fungus Ganoderma sinense.</title>
        <authorList>
            <person name="Zhu Y."/>
            <person name="Xu J."/>
            <person name="Sun C."/>
            <person name="Zhou S."/>
            <person name="Xu H."/>
            <person name="Nelson D.R."/>
            <person name="Qian J."/>
            <person name="Song J."/>
            <person name="Luo H."/>
            <person name="Xiang L."/>
            <person name="Li Y."/>
            <person name="Xu Z."/>
            <person name="Ji A."/>
            <person name="Wang L."/>
            <person name="Lu S."/>
            <person name="Hayward A."/>
            <person name="Sun W."/>
            <person name="Li X."/>
            <person name="Schwartz D.C."/>
            <person name="Wang Y."/>
            <person name="Chen S."/>
        </authorList>
    </citation>
    <scope>NUCLEOTIDE SEQUENCE [LARGE SCALE GENOMIC DNA]</scope>
    <source>
        <strain evidence="1 2">ZZ0214-1</strain>
    </source>
</reference>
<comment type="caution">
    <text evidence="1">The sequence shown here is derived from an EMBL/GenBank/DDBJ whole genome shotgun (WGS) entry which is preliminary data.</text>
</comment>
<proteinExistence type="predicted"/>
<organism evidence="1 2">
    <name type="scientific">Ganoderma sinense ZZ0214-1</name>
    <dbReference type="NCBI Taxonomy" id="1077348"/>
    <lineage>
        <taxon>Eukaryota</taxon>
        <taxon>Fungi</taxon>
        <taxon>Dikarya</taxon>
        <taxon>Basidiomycota</taxon>
        <taxon>Agaricomycotina</taxon>
        <taxon>Agaricomycetes</taxon>
        <taxon>Polyporales</taxon>
        <taxon>Polyporaceae</taxon>
        <taxon>Ganoderma</taxon>
    </lineage>
</organism>
<dbReference type="AlphaFoldDB" id="A0A2G8SMG6"/>
<protein>
    <submittedName>
        <fullName evidence="1">Uncharacterized protein</fullName>
    </submittedName>
</protein>
<gene>
    <name evidence="1" type="ORF">GSI_02738</name>
</gene>
<evidence type="ECO:0000313" key="1">
    <source>
        <dbReference type="EMBL" id="PIL34951.1"/>
    </source>
</evidence>
<accession>A0A2G8SMG6</accession>
<keyword evidence="2" id="KW-1185">Reference proteome</keyword>
<dbReference type="EMBL" id="AYKW01000004">
    <property type="protein sequence ID" value="PIL34951.1"/>
    <property type="molecule type" value="Genomic_DNA"/>
</dbReference>
<sequence>MELLGDTHFVVLPEISRSLPSQHLNIYRLSTSNASSGPPVTLQLPDVRLNRGEHVVSYQLLSSRYSPDPEAHFCTDPSHSMIVLTYYIRGQDDEYASHLLIPHSALLAQVKIMADSTGSPAPLDGLRGPSPVPWEDWGALRCLRLRVPLAHPGWVHHTSLIPWGSRMPVVAFCGTSPVVYVVDINPFVARHALTRRHDLDSNLESEAAATAIVGDVETALPGVFDPDCATIPYVVYRFKIPHSAWGAAIRVVRMSMTGFTVTSDDGGRLGEAEETWTV</sequence>
<dbReference type="OrthoDB" id="2742223at2759"/>